<sequence>MNINRIIFAIEDCISTLSRYSVSAFFPDYCDLHTVIGLDQQDRERRPWLKAPYIATTKQGYYLSVFEISGALKEMDENPDLTAPGTLESLITALAERMNTAWKNIGHKISFGYQYYDAEKVTEQD</sequence>
<comment type="caution">
    <text evidence="1">The sequence shown here is derived from an EMBL/GenBank/DDBJ whole genome shotgun (WGS) entry which is preliminary data.</text>
</comment>
<evidence type="ECO:0000313" key="1">
    <source>
        <dbReference type="EMBL" id="OJR41619.1"/>
    </source>
</evidence>
<protein>
    <submittedName>
        <fullName evidence="1">Uncharacterized protein</fullName>
    </submittedName>
</protein>
<proteinExistence type="predicted"/>
<evidence type="ECO:0000313" key="2">
    <source>
        <dbReference type="Proteomes" id="UP000184277"/>
    </source>
</evidence>
<dbReference type="AlphaFoldDB" id="A0A8E2KNE7"/>
<dbReference type="Proteomes" id="UP000184277">
    <property type="component" value="Unassembled WGS sequence"/>
</dbReference>
<accession>A0A8E2KNE7</accession>
<name>A0A8E2KNE7_ECOLX</name>
<dbReference type="EMBL" id="MOKI01000198">
    <property type="protein sequence ID" value="OJR41619.1"/>
    <property type="molecule type" value="Genomic_DNA"/>
</dbReference>
<organism evidence="1 2">
    <name type="scientific">Escherichia coli</name>
    <dbReference type="NCBI Taxonomy" id="562"/>
    <lineage>
        <taxon>Bacteria</taxon>
        <taxon>Pseudomonadati</taxon>
        <taxon>Pseudomonadota</taxon>
        <taxon>Gammaproteobacteria</taxon>
        <taxon>Enterobacterales</taxon>
        <taxon>Enterobacteriaceae</taxon>
        <taxon>Escherichia</taxon>
    </lineage>
</organism>
<reference evidence="1 2" key="1">
    <citation type="submission" date="2016-10" db="EMBL/GenBank/DDBJ databases">
        <title>Comprehensive resistome analysis reveals the prevalence of NDM and MCR-1 in Chinese poultry production.</title>
        <authorList>
            <person name="Wang Y."/>
            <person name="Zhang R."/>
            <person name="Li J."/>
            <person name="Wu Z."/>
            <person name="Wenjuan Y."/>
            <person name="Schwarz S."/>
            <person name="Tyrrell J."/>
            <person name="Zheng Y."/>
            <person name="Wang S."/>
            <person name="Shen Z."/>
            <person name="Liu Z."/>
            <person name="Lei L."/>
            <person name="Li M."/>
            <person name="Zhang Q."/>
            <person name="Wu C."/>
            <person name="Zhang Q."/>
            <person name="Wu Y."/>
            <person name="Walsh T."/>
            <person name="Shen J."/>
        </authorList>
    </citation>
    <scope>NUCLEOTIDE SEQUENCE [LARGE SCALE GENOMIC DNA]</scope>
    <source>
        <strain evidence="1 2">570</strain>
    </source>
</reference>
<gene>
    <name evidence="1" type="ORF">BK383_29015</name>
</gene>